<feature type="coiled-coil region" evidence="1">
    <location>
        <begin position="123"/>
        <end position="183"/>
    </location>
</feature>
<sequence length="427" mass="47218">MLNFEMVGRVARPNGAADFRWRVGLRLVAAAALGLTTSAWATPLTFQDALTLAEQRSPMLQARRAALEGAQQSRTAAGQLPDPKLAVGVENYPVSGADRFRWNRESMTMRRIGVMQEVPNAAKRAAQRESADAKAERERAMLEAERLAVQRETAVAWLAQHHAERKLKLFAALERENQVLQDTLAARIAGGKAMPADALMARQEALGLAERRDELQAAVDQASAALQRWTGSAGETSGSSPVIPLDTTSLLQRLARHGELLPSTSMLEMAKAEIAEAQASRRGDWGWELAYANRHRAYGDMVSFQLSFDLPVSPATRQDPQIAAKRKELDRLEAERDDALRRVRAELQSQISELQRLERALERQVSSVLPLLGERVQLTLVSYEGGRTDLSSVLTARKDAAEAQWRALDLEAQLMSQRARLAYLIAE</sequence>
<keyword evidence="3" id="KW-1185">Reference proteome</keyword>
<feature type="coiled-coil region" evidence="1">
    <location>
        <begin position="322"/>
        <end position="367"/>
    </location>
</feature>
<evidence type="ECO:0000313" key="3">
    <source>
        <dbReference type="Proteomes" id="UP001303946"/>
    </source>
</evidence>
<evidence type="ECO:0000313" key="2">
    <source>
        <dbReference type="EMBL" id="WOB10921.1"/>
    </source>
</evidence>
<dbReference type="Gene3D" id="1.20.1600.10">
    <property type="entry name" value="Outer membrane efflux proteins (OEP)"/>
    <property type="match status" value="1"/>
</dbReference>
<accession>A0ABZ0D141</accession>
<protein>
    <submittedName>
        <fullName evidence="2">TolC family protein</fullName>
    </submittedName>
</protein>
<dbReference type="Proteomes" id="UP001303946">
    <property type="component" value="Chromosome"/>
</dbReference>
<dbReference type="InterPro" id="IPR010131">
    <property type="entry name" value="MdtP/NodT-like"/>
</dbReference>
<name>A0ABZ0D141_9BURK</name>
<dbReference type="SUPFAM" id="SSF56954">
    <property type="entry name" value="Outer membrane efflux proteins (OEP)"/>
    <property type="match status" value="1"/>
</dbReference>
<dbReference type="RefSeq" id="WP_316703853.1">
    <property type="nucleotide sequence ID" value="NZ_CP136336.1"/>
</dbReference>
<gene>
    <name evidence="2" type="ORF">RXV79_12905</name>
</gene>
<reference evidence="2 3" key="1">
    <citation type="submission" date="2023-10" db="EMBL/GenBank/DDBJ databases">
        <title>Bacteria for the degradation of biodegradable plastic PBAT(Polybutylene adipate terephthalate).</title>
        <authorList>
            <person name="Weon H.-Y."/>
            <person name="Yeon J."/>
        </authorList>
    </citation>
    <scope>NUCLEOTIDE SEQUENCE [LARGE SCALE GENOMIC DNA]</scope>
    <source>
        <strain evidence="2 3">SBD 7-3</strain>
    </source>
</reference>
<keyword evidence="1" id="KW-0175">Coiled coil</keyword>
<dbReference type="PANTHER" id="PTHR30203:SF24">
    <property type="entry name" value="BLR4935 PROTEIN"/>
    <property type="match status" value="1"/>
</dbReference>
<dbReference type="EMBL" id="CP136336">
    <property type="protein sequence ID" value="WOB10921.1"/>
    <property type="molecule type" value="Genomic_DNA"/>
</dbReference>
<evidence type="ECO:0000256" key="1">
    <source>
        <dbReference type="SAM" id="Coils"/>
    </source>
</evidence>
<proteinExistence type="predicted"/>
<organism evidence="2 3">
    <name type="scientific">Piscinibacter gummiphilus</name>
    <dbReference type="NCBI Taxonomy" id="946333"/>
    <lineage>
        <taxon>Bacteria</taxon>
        <taxon>Pseudomonadati</taxon>
        <taxon>Pseudomonadota</taxon>
        <taxon>Betaproteobacteria</taxon>
        <taxon>Burkholderiales</taxon>
        <taxon>Sphaerotilaceae</taxon>
        <taxon>Piscinibacter</taxon>
    </lineage>
</organism>
<dbReference type="PANTHER" id="PTHR30203">
    <property type="entry name" value="OUTER MEMBRANE CATION EFFLUX PROTEIN"/>
    <property type="match status" value="1"/>
</dbReference>